<dbReference type="Pfam" id="PF00644">
    <property type="entry name" value="PARP"/>
    <property type="match status" value="1"/>
</dbReference>
<dbReference type="InterPro" id="IPR051712">
    <property type="entry name" value="ARTD-AVP"/>
</dbReference>
<dbReference type="InterPro" id="IPR000571">
    <property type="entry name" value="Znf_CCCH"/>
</dbReference>
<dbReference type="GeneTree" id="ENSGT00940000154649"/>
<evidence type="ECO:0000259" key="4">
    <source>
        <dbReference type="PROSITE" id="PS50103"/>
    </source>
</evidence>
<feature type="domain" description="WWE" evidence="5">
    <location>
        <begin position="130"/>
        <end position="208"/>
    </location>
</feature>
<dbReference type="GeneID" id="112217070"/>
<evidence type="ECO:0000256" key="2">
    <source>
        <dbReference type="PROSITE-ProRule" id="PRU00723"/>
    </source>
</evidence>
<feature type="region of interest" description="Disordered" evidence="3">
    <location>
        <begin position="422"/>
        <end position="543"/>
    </location>
</feature>
<dbReference type="GO" id="GO:0008270">
    <property type="term" value="F:zinc ion binding"/>
    <property type="evidence" value="ECO:0007669"/>
    <property type="project" value="UniProtKB-KW"/>
</dbReference>
<gene>
    <name evidence="7" type="primary">LOC112217070</name>
</gene>
<organism evidence="7 8">
    <name type="scientific">Oncorhynchus tshawytscha</name>
    <name type="common">Chinook salmon</name>
    <name type="synonym">Salmo tshawytscha</name>
    <dbReference type="NCBI Taxonomy" id="74940"/>
    <lineage>
        <taxon>Eukaryota</taxon>
        <taxon>Metazoa</taxon>
        <taxon>Chordata</taxon>
        <taxon>Craniata</taxon>
        <taxon>Vertebrata</taxon>
        <taxon>Euteleostomi</taxon>
        <taxon>Actinopterygii</taxon>
        <taxon>Neopterygii</taxon>
        <taxon>Teleostei</taxon>
        <taxon>Protacanthopterygii</taxon>
        <taxon>Salmoniformes</taxon>
        <taxon>Salmonidae</taxon>
        <taxon>Salmoninae</taxon>
        <taxon>Oncorhynchus</taxon>
    </lineage>
</organism>
<dbReference type="AlphaFoldDB" id="A0A8C8I0Z3"/>
<dbReference type="RefSeq" id="XP_024233097.2">
    <property type="nucleotide sequence ID" value="XM_024377329.2"/>
</dbReference>
<evidence type="ECO:0000259" key="6">
    <source>
        <dbReference type="PROSITE" id="PS51059"/>
    </source>
</evidence>
<keyword evidence="2" id="KW-0863">Zinc-finger</keyword>
<feature type="zinc finger region" description="C3H1-type" evidence="2">
    <location>
        <begin position="44"/>
        <end position="71"/>
    </location>
</feature>
<dbReference type="PANTHER" id="PTHR45740:SF15">
    <property type="entry name" value="ZINC FINGER CCCH TYPE DOMAIN CONTAINING 1-LIKE"/>
    <property type="match status" value="1"/>
</dbReference>
<dbReference type="PROSITE" id="PS51059">
    <property type="entry name" value="PARP_CATALYTIC"/>
    <property type="match status" value="1"/>
</dbReference>
<comment type="similarity">
    <text evidence="1">Belongs to the ARTD/PARP family.</text>
</comment>
<protein>
    <recommendedName>
        <fullName evidence="9">Poly [ADP-ribose] polymerase</fullName>
    </recommendedName>
</protein>
<dbReference type="Pfam" id="PF02825">
    <property type="entry name" value="WWE"/>
    <property type="match status" value="1"/>
</dbReference>
<evidence type="ECO:0000259" key="5">
    <source>
        <dbReference type="PROSITE" id="PS50918"/>
    </source>
</evidence>
<dbReference type="InterPro" id="IPR004170">
    <property type="entry name" value="WWE_dom"/>
</dbReference>
<feature type="compositionally biased region" description="Polar residues" evidence="3">
    <location>
        <begin position="423"/>
        <end position="432"/>
    </location>
</feature>
<proteinExistence type="inferred from homology"/>
<dbReference type="PROSITE" id="PS50918">
    <property type="entry name" value="WWE"/>
    <property type="match status" value="1"/>
</dbReference>
<dbReference type="GO" id="GO:0003950">
    <property type="term" value="F:NAD+ poly-ADP-ribosyltransferase activity"/>
    <property type="evidence" value="ECO:0007669"/>
    <property type="project" value="InterPro"/>
</dbReference>
<dbReference type="PROSITE" id="PS50103">
    <property type="entry name" value="ZF_C3H1"/>
    <property type="match status" value="1"/>
</dbReference>
<evidence type="ECO:0000256" key="3">
    <source>
        <dbReference type="SAM" id="MobiDB-lite"/>
    </source>
</evidence>
<keyword evidence="2" id="KW-0479">Metal-binding</keyword>
<evidence type="ECO:0000256" key="1">
    <source>
        <dbReference type="ARBA" id="ARBA00024347"/>
    </source>
</evidence>
<name>A0A8C8I0Z3_ONCTS</name>
<feature type="compositionally biased region" description="Pro residues" evidence="3">
    <location>
        <begin position="436"/>
        <end position="536"/>
    </location>
</feature>
<keyword evidence="8" id="KW-1185">Reference proteome</keyword>
<dbReference type="GO" id="GO:1990404">
    <property type="term" value="F:NAD+-protein mono-ADP-ribosyltransferase activity"/>
    <property type="evidence" value="ECO:0007669"/>
    <property type="project" value="TreeGrafter"/>
</dbReference>
<evidence type="ECO:0000313" key="8">
    <source>
        <dbReference type="Proteomes" id="UP000694402"/>
    </source>
</evidence>
<dbReference type="Pfam" id="PF23466">
    <property type="entry name" value="WWE_4"/>
    <property type="match status" value="1"/>
</dbReference>
<keyword evidence="2" id="KW-0862">Zinc</keyword>
<reference evidence="7" key="2">
    <citation type="submission" date="2025-09" db="UniProtKB">
        <authorList>
            <consortium name="Ensembl"/>
        </authorList>
    </citation>
    <scope>IDENTIFICATION</scope>
</reference>
<reference evidence="7" key="1">
    <citation type="submission" date="2025-08" db="UniProtKB">
        <authorList>
            <consortium name="Ensembl"/>
        </authorList>
    </citation>
    <scope>IDENTIFICATION</scope>
</reference>
<evidence type="ECO:0000313" key="7">
    <source>
        <dbReference type="Ensembl" id="ENSOTSP00005072617.2"/>
    </source>
</evidence>
<evidence type="ECO:0008006" key="9">
    <source>
        <dbReference type="Google" id="ProtNLM"/>
    </source>
</evidence>
<sequence>MSVRFVRICEDADKREIEIVGPINESMGLAETFLQTSQFHRIMKEKNEICHDYIFGCCFKGDKCMGIHSTMPYQWEVENGCGWSRIPDNEGIERDYCDPAKTESHGIPPVNFILMIRGYSKVRRLATVSSLDQPEAVLATKWAWYWEEEDECWNAFWSSTVEDLERVYRDPSLGSVFEFTAGRHTYEVNLEDMIQSNKSSHTLRWVRRRPIFNSAIDVQRAICTSNTNSSIVPPYWDQSRLPGIGFERVMLSSSTGEHEDIKALFEKTVVGFQIHTIERVQNPALWKFYVLQRDQMKSSLTSINEKQLFHGTDSKYVDSICRDNFDWRICGKNGTSYGKGSYFARDAQYSHIYTSQSGLRSMFVCQVLVGDYTVGNSRYEKPPPKETGGSSFYDSCVDNIQNPRVFVVFETHQVYPEYLIQYSDGNSTGNTQQNPAPQPGPAPPPNPAPQPGPAPPPNPAPQPGPAPPPNPAPQPGPAPPPNPAPHPGPAPPPNPAPQPGPAPPPNPAPHPGPAPPPNPAPQPGSAPPPNPAPQPNPSDSDEPELNCCVQCLIRTFRWPLYICVCCCDD</sequence>
<feature type="domain" description="C3H1-type" evidence="4">
    <location>
        <begin position="44"/>
        <end position="71"/>
    </location>
</feature>
<dbReference type="Ensembl" id="ENSOTST00005078717.2">
    <property type="protein sequence ID" value="ENSOTSP00005072617.2"/>
    <property type="gene ID" value="ENSOTSG00005057816.1"/>
</dbReference>
<dbReference type="CDD" id="cd01439">
    <property type="entry name" value="TCCD_inducible_PARP_like"/>
    <property type="match status" value="1"/>
</dbReference>
<dbReference type="GO" id="GO:0005634">
    <property type="term" value="C:nucleus"/>
    <property type="evidence" value="ECO:0007669"/>
    <property type="project" value="TreeGrafter"/>
</dbReference>
<dbReference type="PANTHER" id="PTHR45740">
    <property type="entry name" value="POLY [ADP-RIBOSE] POLYMERASE"/>
    <property type="match status" value="1"/>
</dbReference>
<feature type="domain" description="PARP catalytic" evidence="6">
    <location>
        <begin position="232"/>
        <end position="443"/>
    </location>
</feature>
<accession>A0A8C8I0Z3</accession>
<dbReference type="Proteomes" id="UP000694402">
    <property type="component" value="Unassembled WGS sequence"/>
</dbReference>
<dbReference type="InterPro" id="IPR012317">
    <property type="entry name" value="Poly(ADP-ribose)pol_cat_dom"/>
</dbReference>